<name>A0ABQ2RHQ7_9ACTN</name>
<reference evidence="3" key="1">
    <citation type="journal article" date="2019" name="Int. J. Syst. Evol. Microbiol.">
        <title>The Global Catalogue of Microorganisms (GCM) 10K type strain sequencing project: providing services to taxonomists for standard genome sequencing and annotation.</title>
        <authorList>
            <consortium name="The Broad Institute Genomics Platform"/>
            <consortium name="The Broad Institute Genome Sequencing Center for Infectious Disease"/>
            <person name="Wu L."/>
            <person name="Ma J."/>
        </authorList>
    </citation>
    <scope>NUCLEOTIDE SEQUENCE [LARGE SCALE GENOMIC DNA]</scope>
    <source>
        <strain evidence="3">JCM 3115</strain>
    </source>
</reference>
<comment type="caution">
    <text evidence="2">The sequence shown here is derived from an EMBL/GenBank/DDBJ whole genome shotgun (WGS) entry which is preliminary data.</text>
</comment>
<feature type="region of interest" description="Disordered" evidence="1">
    <location>
        <begin position="60"/>
        <end position="82"/>
    </location>
</feature>
<evidence type="ECO:0000313" key="3">
    <source>
        <dbReference type="Proteomes" id="UP000611554"/>
    </source>
</evidence>
<dbReference type="Proteomes" id="UP000611554">
    <property type="component" value="Unassembled WGS sequence"/>
</dbReference>
<dbReference type="EMBL" id="BMQJ01000023">
    <property type="protein sequence ID" value="GGQ27639.1"/>
    <property type="molecule type" value="Genomic_DNA"/>
</dbReference>
<evidence type="ECO:0000256" key="1">
    <source>
        <dbReference type="SAM" id="MobiDB-lite"/>
    </source>
</evidence>
<proteinExistence type="predicted"/>
<keyword evidence="3" id="KW-1185">Reference proteome</keyword>
<feature type="region of interest" description="Disordered" evidence="1">
    <location>
        <begin position="1"/>
        <end position="38"/>
    </location>
</feature>
<gene>
    <name evidence="2" type="ORF">GCM10010140_67380</name>
</gene>
<evidence type="ECO:0000313" key="2">
    <source>
        <dbReference type="EMBL" id="GGQ27639.1"/>
    </source>
</evidence>
<feature type="compositionally biased region" description="Pro residues" evidence="1">
    <location>
        <begin position="26"/>
        <end position="35"/>
    </location>
</feature>
<protein>
    <submittedName>
        <fullName evidence="2">Uncharacterized protein</fullName>
    </submittedName>
</protein>
<organism evidence="2 3">
    <name type="scientific">Streptosporangium pseudovulgare</name>
    <dbReference type="NCBI Taxonomy" id="35765"/>
    <lineage>
        <taxon>Bacteria</taxon>
        <taxon>Bacillati</taxon>
        <taxon>Actinomycetota</taxon>
        <taxon>Actinomycetes</taxon>
        <taxon>Streptosporangiales</taxon>
        <taxon>Streptosporangiaceae</taxon>
        <taxon>Streptosporangium</taxon>
    </lineage>
</organism>
<accession>A0ABQ2RHQ7</accession>
<sequence length="82" mass="8355">MAVSGSNPTTTPTRSAPEKASGSPVPSSPPSPWARPAPAAVARAFNDALSGLVIATFDDEEHAGLHPDGPGFHEPRDGSHDT</sequence>
<feature type="compositionally biased region" description="Polar residues" evidence="1">
    <location>
        <begin position="1"/>
        <end position="14"/>
    </location>
</feature>
<feature type="compositionally biased region" description="Basic and acidic residues" evidence="1">
    <location>
        <begin position="71"/>
        <end position="82"/>
    </location>
</feature>